<evidence type="ECO:0000259" key="1">
    <source>
        <dbReference type="PROSITE" id="PS50844"/>
    </source>
</evidence>
<evidence type="ECO:0000313" key="2">
    <source>
        <dbReference type="EMBL" id="ABU56892.1"/>
    </source>
</evidence>
<gene>
    <name evidence="2" type="ordered locus">Rcas_0774</name>
</gene>
<dbReference type="InterPro" id="IPR057736">
    <property type="entry name" value="SAF_PseI/NeuA/NeuB"/>
</dbReference>
<dbReference type="PROSITE" id="PS50844">
    <property type="entry name" value="AFP_LIKE"/>
    <property type="match status" value="1"/>
</dbReference>
<dbReference type="EMBL" id="CP000804">
    <property type="protein sequence ID" value="ABU56892.1"/>
    <property type="molecule type" value="Genomic_DNA"/>
</dbReference>
<accession>A7NHE5</accession>
<keyword evidence="3" id="KW-1185">Reference proteome</keyword>
<dbReference type="InterPro" id="IPR036732">
    <property type="entry name" value="AFP_Neu5c_C_sf"/>
</dbReference>
<proteinExistence type="predicted"/>
<dbReference type="InterPro" id="IPR051690">
    <property type="entry name" value="PseI-like"/>
</dbReference>
<dbReference type="AlphaFoldDB" id="A7NHE5"/>
<dbReference type="GO" id="GO:0047444">
    <property type="term" value="F:N-acylneuraminate-9-phosphate synthase activity"/>
    <property type="evidence" value="ECO:0007669"/>
    <property type="project" value="UniProtKB-EC"/>
</dbReference>
<feature type="domain" description="AFP-like" evidence="1">
    <location>
        <begin position="294"/>
        <end position="352"/>
    </location>
</feature>
<dbReference type="CDD" id="cd11615">
    <property type="entry name" value="SAF_NeuB_like"/>
    <property type="match status" value="1"/>
</dbReference>
<dbReference type="Pfam" id="PF03102">
    <property type="entry name" value="NeuB"/>
    <property type="match status" value="1"/>
</dbReference>
<dbReference type="InterPro" id="IPR013974">
    <property type="entry name" value="SAF"/>
</dbReference>
<evidence type="ECO:0000313" key="3">
    <source>
        <dbReference type="Proteomes" id="UP000000263"/>
    </source>
</evidence>
<dbReference type="Proteomes" id="UP000000263">
    <property type="component" value="Chromosome"/>
</dbReference>
<reference evidence="2 3" key="1">
    <citation type="submission" date="2007-08" db="EMBL/GenBank/DDBJ databases">
        <title>Complete sequence of Roseiflexus castenholzii DSM 13941.</title>
        <authorList>
            <consortium name="US DOE Joint Genome Institute"/>
            <person name="Copeland A."/>
            <person name="Lucas S."/>
            <person name="Lapidus A."/>
            <person name="Barry K."/>
            <person name="Glavina del Rio T."/>
            <person name="Dalin E."/>
            <person name="Tice H."/>
            <person name="Pitluck S."/>
            <person name="Thompson L.S."/>
            <person name="Brettin T."/>
            <person name="Bruce D."/>
            <person name="Detter J.C."/>
            <person name="Han C."/>
            <person name="Tapia R."/>
            <person name="Schmutz J."/>
            <person name="Larimer F."/>
            <person name="Land M."/>
            <person name="Hauser L."/>
            <person name="Kyrpides N."/>
            <person name="Mikhailova N."/>
            <person name="Bryant D.A."/>
            <person name="Hanada S."/>
            <person name="Tsukatani Y."/>
            <person name="Richardson P."/>
        </authorList>
    </citation>
    <scope>NUCLEOTIDE SEQUENCE [LARGE SCALE GENOMIC DNA]</scope>
    <source>
        <strain evidence="3">DSM 13941 / HLO8</strain>
    </source>
</reference>
<dbReference type="SMART" id="SM00858">
    <property type="entry name" value="SAF"/>
    <property type="match status" value="1"/>
</dbReference>
<dbReference type="InterPro" id="IPR013132">
    <property type="entry name" value="PseI/NeuA/B-like_N"/>
</dbReference>
<dbReference type="PANTHER" id="PTHR42966:SF2">
    <property type="entry name" value="PSEUDAMINIC ACID SYNTHASE"/>
    <property type="match status" value="1"/>
</dbReference>
<dbReference type="Gene3D" id="3.90.1210.10">
    <property type="entry name" value="Antifreeze-like/N-acetylneuraminic acid synthase C-terminal domain"/>
    <property type="match status" value="1"/>
</dbReference>
<dbReference type="InterPro" id="IPR013785">
    <property type="entry name" value="Aldolase_TIM"/>
</dbReference>
<dbReference type="EC" id="2.5.1.57" evidence="2"/>
<keyword evidence="2" id="KW-0808">Transferase</keyword>
<dbReference type="GO" id="GO:0016051">
    <property type="term" value="P:carbohydrate biosynthetic process"/>
    <property type="evidence" value="ECO:0007669"/>
    <property type="project" value="InterPro"/>
</dbReference>
<dbReference type="RefSeq" id="WP_012119322.1">
    <property type="nucleotide sequence ID" value="NC_009767.1"/>
</dbReference>
<organism evidence="2 3">
    <name type="scientific">Roseiflexus castenholzii (strain DSM 13941 / HLO8)</name>
    <dbReference type="NCBI Taxonomy" id="383372"/>
    <lineage>
        <taxon>Bacteria</taxon>
        <taxon>Bacillati</taxon>
        <taxon>Chloroflexota</taxon>
        <taxon>Chloroflexia</taxon>
        <taxon>Chloroflexales</taxon>
        <taxon>Roseiflexineae</taxon>
        <taxon>Roseiflexaceae</taxon>
        <taxon>Roseiflexus</taxon>
    </lineage>
</organism>
<dbReference type="InterPro" id="IPR006190">
    <property type="entry name" value="SAF_AFP_Neu5Ac"/>
</dbReference>
<protein>
    <submittedName>
        <fullName evidence="2">N-acylneuraminate-9-phosphate synthase</fullName>
        <ecNumber evidence="2">2.5.1.57</ecNumber>
    </submittedName>
</protein>
<dbReference type="KEGG" id="rca:Rcas_0774"/>
<dbReference type="Pfam" id="PF08666">
    <property type="entry name" value="SAF"/>
    <property type="match status" value="1"/>
</dbReference>
<name>A7NHE5_ROSCS</name>
<dbReference type="NCBIfam" id="TIGR03586">
    <property type="entry name" value="PseI"/>
    <property type="match status" value="1"/>
</dbReference>
<dbReference type="STRING" id="383372.Rcas_0774"/>
<dbReference type="InterPro" id="IPR020030">
    <property type="entry name" value="Pseudaminic_synth_PseI"/>
</dbReference>
<dbReference type="eggNOG" id="COG2089">
    <property type="taxonomic scope" value="Bacteria"/>
</dbReference>
<sequence>MSTYITIKDRHIGKSSPVYIIAEISANHNQDFDQAVRIVHAAKDAGADAVKLQTYIPDTLTIRSDKECFRIKSGTLWDGRTLYDLYSEAYTPWEWQPKLKTIANEIGIDLFSTAFDPTAVDFLEEMDVPAHKVASFEIVDIPLIEKMARTGKPLIISTGMATLGEIEEAVQSARNAGATQIALLKCTSSYPALPEEMNLRTIPHLAEAFGVPVGISDHTLGIAVPITAVALGACIVEKHLTLSRAIPGPDSSFSLEPHEFSAMVKAIRTVEKALGKVQYGVSGREMGSRVFRRSLFVIKDMKAGEMFSLENVRSIRPGHGLSPKYLDEILGRKAAKDIERGTPLSWDLIDTYKS</sequence>
<dbReference type="PANTHER" id="PTHR42966">
    <property type="entry name" value="N-ACETYLNEURAMINATE SYNTHASE"/>
    <property type="match status" value="1"/>
</dbReference>
<dbReference type="SUPFAM" id="SSF51569">
    <property type="entry name" value="Aldolase"/>
    <property type="match status" value="1"/>
</dbReference>
<dbReference type="Gene3D" id="3.20.20.70">
    <property type="entry name" value="Aldolase class I"/>
    <property type="match status" value="1"/>
</dbReference>
<dbReference type="OrthoDB" id="9814210at2"/>
<dbReference type="HOGENOM" id="CLU_040465_0_1_0"/>
<dbReference type="SUPFAM" id="SSF51269">
    <property type="entry name" value="AFP III-like domain"/>
    <property type="match status" value="1"/>
</dbReference>